<dbReference type="AlphaFoldDB" id="A0A8J3PIP5"/>
<protein>
    <submittedName>
        <fullName evidence="1">Uncharacterized protein</fullName>
    </submittedName>
</protein>
<comment type="caution">
    <text evidence="1">The sequence shown here is derived from an EMBL/GenBank/DDBJ whole genome shotgun (WGS) entry which is preliminary data.</text>
</comment>
<organism evidence="1 2">
    <name type="scientific">Catellatospora methionotrophica</name>
    <dbReference type="NCBI Taxonomy" id="121620"/>
    <lineage>
        <taxon>Bacteria</taxon>
        <taxon>Bacillati</taxon>
        <taxon>Actinomycetota</taxon>
        <taxon>Actinomycetes</taxon>
        <taxon>Micromonosporales</taxon>
        <taxon>Micromonosporaceae</taxon>
        <taxon>Catellatospora</taxon>
    </lineage>
</organism>
<dbReference type="Proteomes" id="UP000660339">
    <property type="component" value="Unassembled WGS sequence"/>
</dbReference>
<accession>A0A8J3PIP5</accession>
<proteinExistence type="predicted"/>
<name>A0A8J3PIP5_9ACTN</name>
<evidence type="ECO:0000313" key="1">
    <source>
        <dbReference type="EMBL" id="GIG19156.1"/>
    </source>
</evidence>
<evidence type="ECO:0000313" key="2">
    <source>
        <dbReference type="Proteomes" id="UP000660339"/>
    </source>
</evidence>
<reference evidence="1" key="1">
    <citation type="submission" date="2021-01" db="EMBL/GenBank/DDBJ databases">
        <title>Whole genome shotgun sequence of Catellatospora methionotrophica NBRC 14553.</title>
        <authorList>
            <person name="Komaki H."/>
            <person name="Tamura T."/>
        </authorList>
    </citation>
    <scope>NUCLEOTIDE SEQUENCE</scope>
    <source>
        <strain evidence="1">NBRC 14553</strain>
    </source>
</reference>
<gene>
    <name evidence="1" type="ORF">Cme02nite_74880</name>
</gene>
<sequence>MFAPQRWPIGWPVRRLNRLRVHIELSCEHGEPFMRPRPYVRCPGCELVGPAEDLEYELSDQGTVDWRSPVHWQCAECGYVDTISADQVLADDTEHTCVDCGTLTPCPAAAARVECVRCGLIGLGPATADPEIAGQLRAIEALHAIELRVQQALREQHGPAGEPHPA</sequence>
<dbReference type="EMBL" id="BONJ01000048">
    <property type="protein sequence ID" value="GIG19156.1"/>
    <property type="molecule type" value="Genomic_DNA"/>
</dbReference>
<keyword evidence="2" id="KW-1185">Reference proteome</keyword>